<comment type="function">
    <text evidence="17">Catalyzes the conversion of allantoin (5-ureidohydantoin) to allantoate by hydrolytic cleavage of the five-member hydantoin ring. Catalyzes the first step of the ureide allantoin degradation followed by the sequential activity of AAH, UGLYAH and UAH which allows a complete purine breakdown without the intermediate generation of urea.</text>
</comment>
<dbReference type="KEGG" id="pavi:110766748"/>
<dbReference type="InterPro" id="IPR000432">
    <property type="entry name" value="DNA_mismatch_repair_MutS_C"/>
</dbReference>
<dbReference type="InterPro" id="IPR046893">
    <property type="entry name" value="MSSS"/>
</dbReference>
<feature type="region of interest" description="Disordered" evidence="18">
    <location>
        <begin position="1462"/>
        <end position="1492"/>
    </location>
</feature>
<keyword evidence="15" id="KW-0694">RNA-binding</keyword>
<evidence type="ECO:0000256" key="9">
    <source>
        <dbReference type="ARBA" id="ARBA00022730"/>
    </source>
</evidence>
<dbReference type="InterPro" id="IPR005747">
    <property type="entry name" value="MutS2"/>
</dbReference>
<evidence type="ECO:0000256" key="3">
    <source>
        <dbReference type="ARBA" id="ARBA00004968"/>
    </source>
</evidence>
<evidence type="ECO:0000256" key="16">
    <source>
        <dbReference type="ARBA" id="ARBA00023125"/>
    </source>
</evidence>
<dbReference type="Pfam" id="PF24890">
    <property type="entry name" value="ALN_composite"/>
    <property type="match status" value="1"/>
</dbReference>
<evidence type="ECO:0000313" key="20">
    <source>
        <dbReference type="Proteomes" id="UP000515124"/>
    </source>
</evidence>
<dbReference type="EC" id="3.5.2.5" evidence="6"/>
<comment type="cofactor">
    <cofactor evidence="2">
        <name>Zn(2+)</name>
        <dbReference type="ChEBI" id="CHEBI:29105"/>
    </cofactor>
</comment>
<evidence type="ECO:0000256" key="6">
    <source>
        <dbReference type="ARBA" id="ARBA00012863"/>
    </source>
</evidence>
<dbReference type="GO" id="GO:0045910">
    <property type="term" value="P:negative regulation of DNA recombination"/>
    <property type="evidence" value="ECO:0007669"/>
    <property type="project" value="InterPro"/>
</dbReference>
<evidence type="ECO:0000256" key="11">
    <source>
        <dbReference type="ARBA" id="ARBA00022759"/>
    </source>
</evidence>
<dbReference type="GO" id="GO:0006298">
    <property type="term" value="P:mismatch repair"/>
    <property type="evidence" value="ECO:0007669"/>
    <property type="project" value="InterPro"/>
</dbReference>
<dbReference type="GO" id="GO:0019843">
    <property type="term" value="F:rRNA binding"/>
    <property type="evidence" value="ECO:0007669"/>
    <property type="project" value="UniProtKB-KW"/>
</dbReference>
<evidence type="ECO:0000256" key="14">
    <source>
        <dbReference type="ARBA" id="ARBA00022840"/>
    </source>
</evidence>
<comment type="pathway">
    <text evidence="3">Nitrogen metabolism; (S)-allantoin degradation; allantoate from (S)-allantoin: step 1/1.</text>
</comment>
<comment type="subunit">
    <text evidence="5">Homotetramer.</text>
</comment>
<gene>
    <name evidence="21" type="primary">LOC110766748</name>
</gene>
<keyword evidence="14" id="KW-0067">ATP-binding</keyword>
<dbReference type="GO" id="GO:0008270">
    <property type="term" value="F:zinc ion binding"/>
    <property type="evidence" value="ECO:0007669"/>
    <property type="project" value="InterPro"/>
</dbReference>
<comment type="catalytic activity">
    <reaction evidence="1">
        <text>(S)-allantoin + H2O = allantoate + H(+)</text>
        <dbReference type="Rhea" id="RHEA:17029"/>
        <dbReference type="ChEBI" id="CHEBI:15377"/>
        <dbReference type="ChEBI" id="CHEBI:15378"/>
        <dbReference type="ChEBI" id="CHEBI:15678"/>
        <dbReference type="ChEBI" id="CHEBI:17536"/>
        <dbReference type="EC" id="3.5.2.5"/>
    </reaction>
</comment>
<dbReference type="InterPro" id="IPR002625">
    <property type="entry name" value="Smr_dom"/>
</dbReference>
<evidence type="ECO:0000256" key="7">
    <source>
        <dbReference type="ARBA" id="ARBA00022722"/>
    </source>
</evidence>
<dbReference type="FunFam" id="3.20.20.140:FF:000032">
    <property type="entry name" value="Allantoinase Dal1"/>
    <property type="match status" value="1"/>
</dbReference>
<evidence type="ECO:0000256" key="1">
    <source>
        <dbReference type="ARBA" id="ARBA00001756"/>
    </source>
</evidence>
<evidence type="ECO:0000256" key="18">
    <source>
        <dbReference type="SAM" id="MobiDB-lite"/>
    </source>
</evidence>
<sequence length="1577" mass="172616">MEAIRWRLLPLLTLLASFLLFFYFQNPSKQYQKNCSLLPYQHYWITSKRIVTPHGVISGAVEVKEGKIVSIVKEEEKNGKTKLENVIDYGEAVVMPGLVDVHAHLDDPGRAEWEGFPSGTQAAAAGGITTLVDMPLNSDPSTVSRETLQLKIKAAESRIYVDVGFWGGLVPENAFNTSALEDLLNAGVLGLKSFMCPSGINDFPMTNSSHIKEGLSVLAKYRRPLLVHAEKQLDLESDLGVEGGSNNARSYSTYLKTRPASWEEAAIRDLLTLTKDTRIGAPAEGAHLHIVHLSDSSSSLDLIKDAKSGGDSVTVETCPHYLAFSAEEIRDGDTRFKCSPPIRDAANKEKLWEALLAGHVDMLSSDHSPTLPELKLLDDGDFLRAWGGISSLQFVLPVTWSYGQKYGVTLEQLALWWSERPATLAGQELKGAIAIGNHADMVVWDPDVEFDLDDDPVYLKHSGISAYMGTKLSGKVSATFVRGNLVFKEGKHAPAACGVPILAKCEFVNRMEAGYNTDFQKVFDLILKVPVKGNLKPEDMIKRVFVFSDMEFDEASSSSSWETDYAVIQKKFENQGYGNAVPRIVFWNLRHSKATPVTGTQSGVALSSGFSKNLLKLFLDNDGEVQPDLEAAISGQEYQKLNDAMFNSLNPLVHSLTPPLKLSSNLFFISVPKPSNLFARALKPATDNFSLSYSPESPPNQLSLAHSLQSETLEILEWASVCKQLSALASTAMGFSAAQEAHIPVGRSKEESQKLLDQTTAAVDAITMAGSPPSDFSAIENVSDIVSSAVSGKLLSINELCAVRRTLNAAKGLFEKLKGLALSADCTDRYLPLLEILDDCDYLVELEKMIGLCIDCKLSIIVDTASEDLEIIRSEMKSNMENLDSLLKEVSTQIFKAGGIDSPLVTKRRARMCVGVRATHKHLLPGCIVLDVSSSGATYFVEPKEAVELNNMEVRLSNAERAEEIGILSFLTSEIAKSETPIMYLLDKVLEVDLAFARAAYALRMNGVCPIFSSKDCQDLDSGGASLATSVDIEGLQHPLLLEPSLRNLSDVLASSSRNHLSSDDVNGLKMITGSLSGRASDFPVPIDIKIGCGTRVVVISGPNTGGKTASMKALGLASLMSKAGMYLPAKNHPKLPWFDLVLADIGDHQSLEQNLSTFSGHISRIRNILEVASKESLVLIDEIGSGTDPSEGVALSASILLYLKGHVNLAVVTTHYADLSRLKEKDNQFENAAMEFCLETLQPTYRILWGSTGDSNALSIAKLIGFNQRIIERAQKWVERLMPEKQQERKGLLYRSLIEERGRLEAQAKMAASLHSDIMDLYREIQDEAEDLDKRKRALMAKETLQVQKEVKTAKSQMESVLNEFDNQLKTAGADQLNLLIRKSEAAIASVIKAHCPDDDLLVSETSTASYTPQPGEQVHLKRLGDKLATVVETPGDDGTVLVQYGKIKVRLKKNDIRAVPSIEKNPMTNSAPRLKQQASQSRTGETESGEVAYGPVIQTSKNTVDLRGMRVKEASDLLDMVISARQSQSVLFVIHGMGTGVVKERALEILKNHPRVAKYEQESPMNYGCTVAYIK</sequence>
<dbReference type="Pfam" id="PF20297">
    <property type="entry name" value="MSSS"/>
    <property type="match status" value="1"/>
</dbReference>
<dbReference type="InterPro" id="IPR036063">
    <property type="entry name" value="Smr_dom_sf"/>
</dbReference>
<dbReference type="GO" id="GO:0000256">
    <property type="term" value="P:allantoin catabolic process"/>
    <property type="evidence" value="ECO:0007669"/>
    <property type="project" value="UniProtKB-UniPathway"/>
</dbReference>
<evidence type="ECO:0000256" key="12">
    <source>
        <dbReference type="ARBA" id="ARBA00022801"/>
    </source>
</evidence>
<reference evidence="21" key="1">
    <citation type="submission" date="2025-08" db="UniProtKB">
        <authorList>
            <consortium name="RefSeq"/>
        </authorList>
    </citation>
    <scope>IDENTIFICATION</scope>
</reference>
<dbReference type="Pfam" id="PF25043">
    <property type="entry name" value="DUF7788"/>
    <property type="match status" value="1"/>
</dbReference>
<keyword evidence="12" id="KW-0378">Hydrolase</keyword>
<dbReference type="InterPro" id="IPR027417">
    <property type="entry name" value="P-loop_NTPase"/>
</dbReference>
<keyword evidence="13" id="KW-0862">Zinc</keyword>
<dbReference type="RefSeq" id="XP_021825804.1">
    <property type="nucleotide sequence ID" value="XM_021970112.1"/>
</dbReference>
<dbReference type="SUPFAM" id="SSF52540">
    <property type="entry name" value="P-loop containing nucleoside triphosphate hydrolases"/>
    <property type="match status" value="1"/>
</dbReference>
<dbReference type="Gene3D" id="3.40.50.300">
    <property type="entry name" value="P-loop containing nucleotide triphosphate hydrolases"/>
    <property type="match status" value="1"/>
</dbReference>
<dbReference type="GO" id="GO:0004038">
    <property type="term" value="F:allantoinase activity"/>
    <property type="evidence" value="ECO:0007669"/>
    <property type="project" value="UniProtKB-EC"/>
</dbReference>
<dbReference type="InterPro" id="IPR007696">
    <property type="entry name" value="DNA_mismatch_repair_MutS_core"/>
</dbReference>
<keyword evidence="7" id="KW-0540">Nuclease</keyword>
<feature type="domain" description="Smr" evidence="19">
    <location>
        <begin position="1506"/>
        <end position="1577"/>
    </location>
</feature>
<dbReference type="SUPFAM" id="SSF160443">
    <property type="entry name" value="SMR domain-like"/>
    <property type="match status" value="1"/>
</dbReference>
<dbReference type="FunFam" id="3.40.50.300:FF:001814">
    <property type="entry name" value="DNA mismatch repair protein MutS type 2"/>
    <property type="match status" value="1"/>
</dbReference>
<dbReference type="InterPro" id="IPR006680">
    <property type="entry name" value="Amidohydro-rel"/>
</dbReference>
<evidence type="ECO:0000256" key="17">
    <source>
        <dbReference type="ARBA" id="ARBA00053421"/>
    </source>
</evidence>
<dbReference type="NCBIfam" id="TIGR01069">
    <property type="entry name" value="mutS2"/>
    <property type="match status" value="1"/>
</dbReference>
<evidence type="ECO:0000256" key="8">
    <source>
        <dbReference type="ARBA" id="ARBA00022723"/>
    </source>
</evidence>
<dbReference type="FunFam" id="3.30.1370.110:FF:000004">
    <property type="entry name" value="Endonuclease MutS2"/>
    <property type="match status" value="1"/>
</dbReference>
<dbReference type="Gene3D" id="3.20.20.140">
    <property type="entry name" value="Metal-dependent hydrolases"/>
    <property type="match status" value="1"/>
</dbReference>
<dbReference type="GO" id="GO:0030983">
    <property type="term" value="F:mismatched DNA binding"/>
    <property type="evidence" value="ECO:0007669"/>
    <property type="project" value="InterPro"/>
</dbReference>
<dbReference type="GO" id="GO:0004519">
    <property type="term" value="F:endonuclease activity"/>
    <property type="evidence" value="ECO:0007669"/>
    <property type="project" value="UniProtKB-KW"/>
</dbReference>
<evidence type="ECO:0000256" key="13">
    <source>
        <dbReference type="ARBA" id="ARBA00022833"/>
    </source>
</evidence>
<dbReference type="Proteomes" id="UP000515124">
    <property type="component" value="Unplaced"/>
</dbReference>
<dbReference type="SMART" id="SM00534">
    <property type="entry name" value="MUTSac"/>
    <property type="match status" value="1"/>
</dbReference>
<dbReference type="InterPro" id="IPR036187">
    <property type="entry name" value="DNA_mismatch_repair_MutS_sf"/>
</dbReference>
<dbReference type="PANTHER" id="PTHR48466:SF1">
    <property type="entry name" value="SMR DOMAIN-CONTAINING PROTEIN"/>
    <property type="match status" value="1"/>
</dbReference>
<evidence type="ECO:0000256" key="5">
    <source>
        <dbReference type="ARBA" id="ARBA00011881"/>
    </source>
</evidence>
<dbReference type="GeneID" id="110766748"/>
<keyword evidence="9" id="KW-0699">rRNA-binding</keyword>
<dbReference type="GO" id="GO:0140664">
    <property type="term" value="F:ATP-dependent DNA damage sensor activity"/>
    <property type="evidence" value="ECO:0007669"/>
    <property type="project" value="InterPro"/>
</dbReference>
<evidence type="ECO:0000256" key="2">
    <source>
        <dbReference type="ARBA" id="ARBA00001947"/>
    </source>
</evidence>
<evidence type="ECO:0000256" key="15">
    <source>
        <dbReference type="ARBA" id="ARBA00022884"/>
    </source>
</evidence>
<keyword evidence="8" id="KW-0479">Metal-binding</keyword>
<evidence type="ECO:0000313" key="21">
    <source>
        <dbReference type="RefSeq" id="XP_021825804.1"/>
    </source>
</evidence>
<dbReference type="UniPathway" id="UPA00395">
    <property type="reaction ID" value="UER00653"/>
</dbReference>
<dbReference type="InterPro" id="IPR056690">
    <property type="entry name" value="DUF7788"/>
</dbReference>
<dbReference type="InterPro" id="IPR032466">
    <property type="entry name" value="Metal_Hydrolase"/>
</dbReference>
<dbReference type="PROSITE" id="PS50828">
    <property type="entry name" value="SMR"/>
    <property type="match status" value="1"/>
</dbReference>
<dbReference type="SMART" id="SM00533">
    <property type="entry name" value="MUTSd"/>
    <property type="match status" value="1"/>
</dbReference>
<dbReference type="Pfam" id="PF01979">
    <property type="entry name" value="Amidohydro_1"/>
    <property type="match status" value="1"/>
</dbReference>
<dbReference type="PANTHER" id="PTHR48466">
    <property type="entry name" value="OS10G0509000 PROTEIN-RELATED"/>
    <property type="match status" value="1"/>
</dbReference>
<evidence type="ECO:0000256" key="4">
    <source>
        <dbReference type="ARBA" id="ARBA00010368"/>
    </source>
</evidence>
<dbReference type="GO" id="GO:0005524">
    <property type="term" value="F:ATP binding"/>
    <property type="evidence" value="ECO:0007669"/>
    <property type="project" value="UniProtKB-KW"/>
</dbReference>
<protein>
    <recommendedName>
        <fullName evidence="6">allantoinase</fullName>
        <ecNumber evidence="6">3.5.2.5</ecNumber>
    </recommendedName>
</protein>
<dbReference type="NCBIfam" id="TIGR03178">
    <property type="entry name" value="allantoinase"/>
    <property type="match status" value="1"/>
</dbReference>
<dbReference type="SUPFAM" id="SSF51556">
    <property type="entry name" value="Metallo-dependent hydrolases"/>
    <property type="match status" value="1"/>
</dbReference>
<proteinExistence type="inferred from homology"/>
<dbReference type="Pfam" id="PF01713">
    <property type="entry name" value="Smr"/>
    <property type="match status" value="1"/>
</dbReference>
<dbReference type="InterPro" id="IPR045076">
    <property type="entry name" value="MutS"/>
</dbReference>
<evidence type="ECO:0000256" key="10">
    <source>
        <dbReference type="ARBA" id="ARBA00022741"/>
    </source>
</evidence>
<dbReference type="PROSITE" id="PS00486">
    <property type="entry name" value="DNA_MISMATCH_REPAIR_2"/>
    <property type="match status" value="1"/>
</dbReference>
<dbReference type="InterPro" id="IPR003593">
    <property type="entry name" value="AAA+_ATPase"/>
</dbReference>
<evidence type="ECO:0000259" key="19">
    <source>
        <dbReference type="PROSITE" id="PS50828"/>
    </source>
</evidence>
<dbReference type="GO" id="GO:0016887">
    <property type="term" value="F:ATP hydrolysis activity"/>
    <property type="evidence" value="ECO:0007669"/>
    <property type="project" value="InterPro"/>
</dbReference>
<name>A0A6P5TF19_PRUAV</name>
<keyword evidence="16" id="KW-0238">DNA-binding</keyword>
<dbReference type="GO" id="GO:0050897">
    <property type="term" value="F:cobalt ion binding"/>
    <property type="evidence" value="ECO:0007669"/>
    <property type="project" value="InterPro"/>
</dbReference>
<keyword evidence="11" id="KW-0255">Endonuclease</keyword>
<organism evidence="20 21">
    <name type="scientific">Prunus avium</name>
    <name type="common">Cherry</name>
    <name type="synonym">Cerasus avium</name>
    <dbReference type="NCBI Taxonomy" id="42229"/>
    <lineage>
        <taxon>Eukaryota</taxon>
        <taxon>Viridiplantae</taxon>
        <taxon>Streptophyta</taxon>
        <taxon>Embryophyta</taxon>
        <taxon>Tracheophyta</taxon>
        <taxon>Spermatophyta</taxon>
        <taxon>Magnoliopsida</taxon>
        <taxon>eudicotyledons</taxon>
        <taxon>Gunneridae</taxon>
        <taxon>Pentapetalae</taxon>
        <taxon>rosids</taxon>
        <taxon>fabids</taxon>
        <taxon>Rosales</taxon>
        <taxon>Rosaceae</taxon>
        <taxon>Amygdaloideae</taxon>
        <taxon>Amygdaleae</taxon>
        <taxon>Prunus</taxon>
    </lineage>
</organism>
<accession>A0A6P5TF19</accession>
<keyword evidence="20" id="KW-1185">Reference proteome</keyword>
<dbReference type="SMART" id="SM00382">
    <property type="entry name" value="AAA"/>
    <property type="match status" value="1"/>
</dbReference>
<dbReference type="SUPFAM" id="SSF48334">
    <property type="entry name" value="DNA repair protein MutS, domain III"/>
    <property type="match status" value="1"/>
</dbReference>
<dbReference type="InterPro" id="IPR017593">
    <property type="entry name" value="Allantoinase"/>
</dbReference>
<dbReference type="InterPro" id="IPR056854">
    <property type="entry name" value="ALN_composite"/>
</dbReference>
<dbReference type="Gene3D" id="3.30.1370.110">
    <property type="match status" value="1"/>
</dbReference>
<feature type="compositionally biased region" description="Polar residues" evidence="18">
    <location>
        <begin position="1468"/>
        <end position="1485"/>
    </location>
</feature>
<comment type="similarity">
    <text evidence="4">Belongs to the metallo-dependent hydrolases superfamily. Allantoinase family.</text>
</comment>
<dbReference type="InterPro" id="IPR011059">
    <property type="entry name" value="Metal-dep_hydrolase_composite"/>
</dbReference>
<dbReference type="Pfam" id="PF00488">
    <property type="entry name" value="MutS_V"/>
    <property type="match status" value="1"/>
</dbReference>
<keyword evidence="10" id="KW-0547">Nucleotide-binding</keyword>
<dbReference type="SUPFAM" id="SSF51338">
    <property type="entry name" value="Composite domain of metallo-dependent hydrolases"/>
    <property type="match status" value="1"/>
</dbReference>
<dbReference type="SMART" id="SM00463">
    <property type="entry name" value="SMR"/>
    <property type="match status" value="1"/>
</dbReference>